<keyword evidence="7 9" id="KW-0067">ATP-binding</keyword>
<comment type="subunit">
    <text evidence="9 10">Homohexamer. Organized in a ring with a central cavity.</text>
</comment>
<protein>
    <recommendedName>
        <fullName evidence="9 10">Lon protease</fullName>
        <ecNumber evidence="9 10">3.4.21.53</ecNumber>
    </recommendedName>
    <alternativeName>
        <fullName evidence="9">ATP-dependent protease La</fullName>
    </alternativeName>
</protein>
<dbReference type="SUPFAM" id="SSF52540">
    <property type="entry name" value="P-loop containing nucleoside triphosphate hydrolases"/>
    <property type="match status" value="1"/>
</dbReference>
<dbReference type="PROSITE" id="PS51787">
    <property type="entry name" value="LON_N"/>
    <property type="match status" value="1"/>
</dbReference>
<proteinExistence type="evidence at transcript level"/>
<accession>A0ABS9ELK2</accession>
<evidence type="ECO:0000256" key="9">
    <source>
        <dbReference type="HAMAP-Rule" id="MF_01973"/>
    </source>
</evidence>
<keyword evidence="4 9" id="KW-0547">Nucleotide-binding</keyword>
<dbReference type="InterPro" id="IPR003959">
    <property type="entry name" value="ATPase_AAA_core"/>
</dbReference>
<dbReference type="InterPro" id="IPR027543">
    <property type="entry name" value="Lon_bac"/>
</dbReference>
<dbReference type="Pfam" id="PF02190">
    <property type="entry name" value="LON_substr_bdg"/>
    <property type="match status" value="1"/>
</dbReference>
<dbReference type="InterPro" id="IPR046336">
    <property type="entry name" value="Lon_prtase_N_sf"/>
</dbReference>
<dbReference type="InterPro" id="IPR003593">
    <property type="entry name" value="AAA+_ATPase"/>
</dbReference>
<dbReference type="Gene3D" id="1.10.8.60">
    <property type="match status" value="1"/>
</dbReference>
<dbReference type="Gene3D" id="3.40.50.300">
    <property type="entry name" value="P-loop containing nucleotide triphosphate hydrolases"/>
    <property type="match status" value="1"/>
</dbReference>
<dbReference type="InterPro" id="IPR027065">
    <property type="entry name" value="Lon_Prtase"/>
</dbReference>
<dbReference type="SUPFAM" id="SSF88697">
    <property type="entry name" value="PUA domain-like"/>
    <property type="match status" value="1"/>
</dbReference>
<evidence type="ECO:0000259" key="14">
    <source>
        <dbReference type="PROSITE" id="PS51787"/>
    </source>
</evidence>
<evidence type="ECO:0000256" key="11">
    <source>
        <dbReference type="PROSITE-ProRule" id="PRU01122"/>
    </source>
</evidence>
<dbReference type="SMART" id="SM00382">
    <property type="entry name" value="AAA"/>
    <property type="match status" value="1"/>
</dbReference>
<dbReference type="RefSeq" id="WP_236098838.1">
    <property type="nucleotide sequence ID" value="NZ_JAKGUD010000003.1"/>
</dbReference>
<dbReference type="PROSITE" id="PS01046">
    <property type="entry name" value="LON_SER"/>
    <property type="match status" value="1"/>
</dbReference>
<evidence type="ECO:0000256" key="2">
    <source>
        <dbReference type="ARBA" id="ARBA00022490"/>
    </source>
</evidence>
<dbReference type="PROSITE" id="PS51786">
    <property type="entry name" value="LON_PROTEOLYTIC"/>
    <property type="match status" value="1"/>
</dbReference>
<feature type="binding site" evidence="9">
    <location>
        <begin position="348"/>
        <end position="355"/>
    </location>
    <ligand>
        <name>ATP</name>
        <dbReference type="ChEBI" id="CHEBI:30616"/>
    </ligand>
</feature>
<comment type="subcellular location">
    <subcellularLocation>
        <location evidence="1 9 10">Cytoplasm</location>
    </subcellularLocation>
</comment>
<feature type="active site" evidence="9 11">
    <location>
        <position position="676"/>
    </location>
</feature>
<keyword evidence="2 9" id="KW-0963">Cytoplasm</keyword>
<dbReference type="InterPro" id="IPR027417">
    <property type="entry name" value="P-loop_NTPase"/>
</dbReference>
<gene>
    <name evidence="9 15" type="primary">lon</name>
    <name evidence="15" type="ORF">L2W38_04595</name>
</gene>
<feature type="active site" evidence="9 11">
    <location>
        <position position="719"/>
    </location>
</feature>
<evidence type="ECO:0000256" key="6">
    <source>
        <dbReference type="ARBA" id="ARBA00022825"/>
    </source>
</evidence>
<evidence type="ECO:0000256" key="12">
    <source>
        <dbReference type="RuleBase" id="RU000591"/>
    </source>
</evidence>
<dbReference type="Gene3D" id="1.20.58.1480">
    <property type="match status" value="1"/>
</dbReference>
<dbReference type="EMBL" id="JAKGUD010000003">
    <property type="protein sequence ID" value="MCF4142086.1"/>
    <property type="molecule type" value="Genomic_DNA"/>
</dbReference>
<dbReference type="InterPro" id="IPR004815">
    <property type="entry name" value="Lon_bac/euk-typ"/>
</dbReference>
<evidence type="ECO:0000313" key="16">
    <source>
        <dbReference type="Proteomes" id="UP001200430"/>
    </source>
</evidence>
<dbReference type="InterPro" id="IPR003111">
    <property type="entry name" value="Lon_prtase_N"/>
</dbReference>
<dbReference type="Pfam" id="PF22667">
    <property type="entry name" value="Lon_lid"/>
    <property type="match status" value="1"/>
</dbReference>
<dbReference type="InterPro" id="IPR054594">
    <property type="entry name" value="Lon_lid"/>
</dbReference>
<evidence type="ECO:0000256" key="3">
    <source>
        <dbReference type="ARBA" id="ARBA00022670"/>
    </source>
</evidence>
<comment type="function">
    <text evidence="9">ATP-dependent serine protease that mediates the selective degradation of mutant and abnormal proteins as well as certain short-lived regulatory proteins. Required for cellular homeostasis and for survival from DNA damage and developmental changes induced by stress. Degrades polypeptides processively to yield small peptide fragments that are 5 to 10 amino acids long. Binds to DNA in a double-stranded, site-specific manner.</text>
</comment>
<dbReference type="InterPro" id="IPR008269">
    <property type="entry name" value="Lon_proteolytic"/>
</dbReference>
<dbReference type="NCBIfam" id="TIGR00763">
    <property type="entry name" value="lon"/>
    <property type="match status" value="1"/>
</dbReference>
<comment type="induction">
    <text evidence="9">By heat shock.</text>
</comment>
<keyword evidence="8 9" id="KW-0346">Stress response</keyword>
<comment type="caution">
    <text evidence="15">The sequence shown here is derived from an EMBL/GenBank/DDBJ whole genome shotgun (WGS) entry which is preliminary data.</text>
</comment>
<dbReference type="Pfam" id="PF05362">
    <property type="entry name" value="Lon_C"/>
    <property type="match status" value="1"/>
</dbReference>
<keyword evidence="16" id="KW-1185">Reference proteome</keyword>
<evidence type="ECO:0000256" key="8">
    <source>
        <dbReference type="ARBA" id="ARBA00023016"/>
    </source>
</evidence>
<dbReference type="PANTHER" id="PTHR10046">
    <property type="entry name" value="ATP DEPENDENT LON PROTEASE FAMILY MEMBER"/>
    <property type="match status" value="1"/>
</dbReference>
<keyword evidence="5 9" id="KW-0378">Hydrolase</keyword>
<comment type="catalytic activity">
    <reaction evidence="9 10 11">
        <text>Hydrolysis of proteins in presence of ATP.</text>
        <dbReference type="EC" id="3.4.21.53"/>
    </reaction>
</comment>
<dbReference type="Gene3D" id="3.30.230.10">
    <property type="match status" value="1"/>
</dbReference>
<dbReference type="Proteomes" id="UP001200430">
    <property type="component" value="Unassembled WGS sequence"/>
</dbReference>
<evidence type="ECO:0000313" key="15">
    <source>
        <dbReference type="EMBL" id="MCF4142086.1"/>
    </source>
</evidence>
<evidence type="ECO:0000256" key="5">
    <source>
        <dbReference type="ARBA" id="ARBA00022801"/>
    </source>
</evidence>
<dbReference type="GO" id="GO:0004252">
    <property type="term" value="F:serine-type endopeptidase activity"/>
    <property type="evidence" value="ECO:0007669"/>
    <property type="project" value="UniProtKB-EC"/>
</dbReference>
<dbReference type="PIRSF" id="PIRSF001174">
    <property type="entry name" value="Lon_proteas"/>
    <property type="match status" value="1"/>
</dbReference>
<evidence type="ECO:0000256" key="1">
    <source>
        <dbReference type="ARBA" id="ARBA00004496"/>
    </source>
</evidence>
<dbReference type="HAMAP" id="MF_01973">
    <property type="entry name" value="lon_bact"/>
    <property type="match status" value="1"/>
</dbReference>
<keyword evidence="3 9" id="KW-0645">Protease</keyword>
<dbReference type="Gene3D" id="2.30.130.40">
    <property type="entry name" value="LON domain-like"/>
    <property type="match status" value="1"/>
</dbReference>
<feature type="domain" description="Lon N-terminal" evidence="14">
    <location>
        <begin position="2"/>
        <end position="196"/>
    </location>
</feature>
<sequence length="771" mass="86009">MAYVLPVRDMVMFPGAIAPLFVGRPRSLKAIELSILEDRKIFVATQMDLSVEDPGDGDLYSMGTLCNILQMVRVPDGSTKVLLEGLGRMRARSFVKERDVLSADIVPVETGRWRKDEKIEALKRSVMLAFEEYVTLHPKLPSEILISVNSVKDLDKMSDLVASHLTIDVDKKQNLLECNRMDTRLEFLLKTLLEENELLKLEHDIHDRVQQELEQGQKQYYLREQLKIIRSELGQDDSESELDGYEKKIIDAELPEEVEERAREELRRLGKMPPLSAEATVVRSYIDWILGMPWHRETEDNLDLSSVRSVLESNHYGLERIKKRLLEFIAVRKLAGDQARGGILCLVGPPGVGKTSLGRSVADAMGRKFVSMSLGGVRDEAEIRGHRKTYIGSMPGRIMQKIKQVGTKNPVLLMDEVDKLGNDFRGDPASALLEVLDPSQNDRFVDHYLEVPFDLSKVLFITTANVTHTIPSALLDRMEVIELSGYVMEEKLRIAKKHLLPKLLRENGLSRKDLTISDGVYRKIVGEYTREAGVRNLERNMASLCRKAAMKIVESETSDEKVGPVRVTAKNLKDYLGAPKRYDLRLPKSPRRGVALGLAWTQAGGEVLVIEAISTEGKGQVTLTGNLGSIMQESAQTAMGYLKGHGGQLGLKDVDWNGLDVHLHVPEGAIPKDGPSAGITMAVAILSVLAGRRYLPDVAMTGEISLLGQVLPIGGIREKILAAKRNGIKRLIVPEGNRPDVEELEEWVKDGLRFVFVSSAKDVFKHALESD</sequence>
<evidence type="ECO:0000256" key="7">
    <source>
        <dbReference type="ARBA" id="ARBA00022840"/>
    </source>
</evidence>
<reference evidence="15 16" key="1">
    <citation type="submission" date="2022-01" db="EMBL/GenBank/DDBJ databases">
        <title>Dethiosulfovibrio faecalis sp. nov., a novel proteolytic, non-sulfur-reducing bacterium isolated from a marine aquaculture solid waste bioreactor.</title>
        <authorList>
            <person name="Grabowski S."/>
            <person name="Apolinario E."/>
            <person name="Schneider N."/>
            <person name="Marshall C.W."/>
            <person name="Sowers K.R."/>
        </authorList>
    </citation>
    <scope>NUCLEOTIDE SEQUENCE [LARGE SCALE GENOMIC DNA]</scope>
    <source>
        <strain evidence="15 16">DSM 12537</strain>
    </source>
</reference>
<dbReference type="Gene3D" id="1.20.5.5270">
    <property type="match status" value="1"/>
</dbReference>
<comment type="similarity">
    <text evidence="9 10 11 12">Belongs to the peptidase S16 family.</text>
</comment>
<dbReference type="EC" id="3.4.21.53" evidence="9 10"/>
<dbReference type="PRINTS" id="PR00830">
    <property type="entry name" value="ENDOLAPTASE"/>
</dbReference>
<dbReference type="Pfam" id="PF00004">
    <property type="entry name" value="AAA"/>
    <property type="match status" value="1"/>
</dbReference>
<dbReference type="CDD" id="cd19500">
    <property type="entry name" value="RecA-like_Lon"/>
    <property type="match status" value="1"/>
</dbReference>
<evidence type="ECO:0000256" key="4">
    <source>
        <dbReference type="ARBA" id="ARBA00022741"/>
    </source>
</evidence>
<dbReference type="InterPro" id="IPR014721">
    <property type="entry name" value="Ribsml_uS5_D2-typ_fold_subgr"/>
</dbReference>
<organism evidence="15 16">
    <name type="scientific">Dethiosulfovibrio marinus</name>
    <dbReference type="NCBI Taxonomy" id="133532"/>
    <lineage>
        <taxon>Bacteria</taxon>
        <taxon>Thermotogati</taxon>
        <taxon>Synergistota</taxon>
        <taxon>Synergistia</taxon>
        <taxon>Synergistales</taxon>
        <taxon>Dethiosulfovibrionaceae</taxon>
        <taxon>Dethiosulfovibrio</taxon>
    </lineage>
</organism>
<keyword evidence="6 9" id="KW-0720">Serine protease</keyword>
<feature type="domain" description="Lon proteolytic" evidence="13">
    <location>
        <begin position="589"/>
        <end position="770"/>
    </location>
</feature>
<dbReference type="InterPro" id="IPR015947">
    <property type="entry name" value="PUA-like_sf"/>
</dbReference>
<name>A0ABS9ELK2_9BACT</name>
<dbReference type="SUPFAM" id="SSF54211">
    <property type="entry name" value="Ribosomal protein S5 domain 2-like"/>
    <property type="match status" value="1"/>
</dbReference>
<evidence type="ECO:0000259" key="13">
    <source>
        <dbReference type="PROSITE" id="PS51786"/>
    </source>
</evidence>
<dbReference type="SMART" id="SM00464">
    <property type="entry name" value="LON"/>
    <property type="match status" value="1"/>
</dbReference>
<evidence type="ECO:0000256" key="10">
    <source>
        <dbReference type="PIRNR" id="PIRNR001174"/>
    </source>
</evidence>
<dbReference type="InterPro" id="IPR020568">
    <property type="entry name" value="Ribosomal_Su5_D2-typ_SF"/>
</dbReference>
<dbReference type="InterPro" id="IPR008268">
    <property type="entry name" value="Peptidase_S16_AS"/>
</dbReference>